<dbReference type="InterPro" id="IPR050708">
    <property type="entry name" value="T6SS_VgrG/RHS"/>
</dbReference>
<dbReference type="EMBL" id="JAAOMA010000031">
    <property type="protein sequence ID" value="NHR07249.1"/>
    <property type="molecule type" value="Genomic_DNA"/>
</dbReference>
<evidence type="ECO:0000313" key="1">
    <source>
        <dbReference type="EMBL" id="NHR07249.1"/>
    </source>
</evidence>
<protein>
    <submittedName>
        <fullName evidence="1">Toxin</fullName>
    </submittedName>
</protein>
<dbReference type="RefSeq" id="WP_166453086.1">
    <property type="nucleotide sequence ID" value="NZ_JAAOMA010000031.1"/>
</dbReference>
<sequence>MSVHKVCANTPEVMVLDNRGLAIRQLSYYRSTASVDATEHILRVLYDERGGAQSSVDARFFGGRTLNFQYHSSLSGQALHTESIDAGDSWVLIDIEGRPVWQRDARGTEQRFDYDVLGRPKAREETLAGGPTRVCERWRYCDDPAIAVDERDGRNLRGQLLQHYDPAGRCDFSAQGYSLQGRPLLEERRLLRPDTEVDWAGGLHRSWESMLEIDSYTTAWRADVNDQPLWQCDARGHQQHYGYDVAGRLKTCAVTLAGASHATEVLTELRYSAAGQRLSETAGNGVVTTYGYEPQTQRLVSVQARKAVGPVLQDLHYQYDPVGNITAIADGAVLPHYFNNSKTDGSKTYTYDSLYQLIAASGRENATTGDGIDAPEVVNTAHYVRYTRHYAYDVGGNLTMIRHQGAANYTRSLTVSSRSNHAVRSGSGLTADDVRSLFDGCGNQQTLDTGQALSWNGLNQLQRVTLIARGGGTLDGESYVYNGDGMRVRKIQQAQAKGVIPCQEVIYLPGLELRMNGPQGGPSEQLEVICVGAAGCNQVRVLHWVCGKPGGIENDQYRYSMDEHLGSSLLELTQEGNVLTREEYYPYGGTAVRSAKSESGVKYKYVRYSGKERDASGLYYYGYRYYQPWLGRWLSADPAKVVDGLNVYRMCRNNPVRFRDSLGMNAEENIKRNFKEGDLIYGLSGPRGPYISNIYPDYYQKQEQDRPAVVIDVYNNSIATEITKANLKILPNLISKIPSPGGKVTSEFKKQMKKIRIPGGIETLSAESIGGSKGHHWEEYFSIGHDKNNFNINSVYSHTINNYGKYDWHELMFSGSYLSNKLLWKRGSKLGIEMAARSDDMKIHFILDEINMESVVLKEGGLKEGRSITASELRYAFRNKERLNGKLHFYRDGKEAQAPWEASSKLWDRYMPKGRIKSITKPRGNIFNQCLGRRSLK</sequence>
<dbReference type="Gene3D" id="2.180.10.10">
    <property type="entry name" value="RHS repeat-associated core"/>
    <property type="match status" value="1"/>
</dbReference>
<name>A0ABX0L6J1_9NEIS</name>
<evidence type="ECO:0000313" key="2">
    <source>
        <dbReference type="Proteomes" id="UP001515641"/>
    </source>
</evidence>
<proteinExistence type="predicted"/>
<dbReference type="PANTHER" id="PTHR32305:SF15">
    <property type="entry name" value="PROTEIN RHSA-RELATED"/>
    <property type="match status" value="1"/>
</dbReference>
<organism evidence="1 2">
    <name type="scientific">Chromobacterium fluminis</name>
    <dbReference type="NCBI Taxonomy" id="3044269"/>
    <lineage>
        <taxon>Bacteria</taxon>
        <taxon>Pseudomonadati</taxon>
        <taxon>Pseudomonadota</taxon>
        <taxon>Betaproteobacteria</taxon>
        <taxon>Neisseriales</taxon>
        <taxon>Chromobacteriaceae</taxon>
        <taxon>Chromobacterium</taxon>
    </lineage>
</organism>
<comment type="caution">
    <text evidence="1">The sequence shown here is derived from an EMBL/GenBank/DDBJ whole genome shotgun (WGS) entry which is preliminary data.</text>
</comment>
<accession>A0ABX0L6J1</accession>
<dbReference type="PANTHER" id="PTHR32305">
    <property type="match status" value="1"/>
</dbReference>
<dbReference type="NCBIfam" id="TIGR03696">
    <property type="entry name" value="Rhs_assc_core"/>
    <property type="match status" value="1"/>
</dbReference>
<dbReference type="Proteomes" id="UP001515641">
    <property type="component" value="Unassembled WGS sequence"/>
</dbReference>
<keyword evidence="2" id="KW-1185">Reference proteome</keyword>
<dbReference type="InterPro" id="IPR022385">
    <property type="entry name" value="Rhs_assc_core"/>
</dbReference>
<reference evidence="1 2" key="1">
    <citation type="submission" date="2020-03" db="EMBL/GenBank/DDBJ databases">
        <title>Draft genome sequence of environmentally isolated cultures.</title>
        <authorList>
            <person name="Wilson H.S."/>
            <person name="De Leon M.E."/>
        </authorList>
    </citation>
    <scope>NUCLEOTIDE SEQUENCE [LARGE SCALE GENOMIC DNA]</scope>
    <source>
        <strain evidence="1 2">HSC-31F16</strain>
    </source>
</reference>
<gene>
    <name evidence="1" type="ORF">HA052_18830</name>
</gene>